<proteinExistence type="predicted"/>
<keyword evidence="2" id="KW-1185">Reference proteome</keyword>
<reference evidence="3" key="1">
    <citation type="submission" date="2022-11" db="UniProtKB">
        <authorList>
            <consortium name="WormBaseParasite"/>
        </authorList>
    </citation>
    <scope>IDENTIFICATION</scope>
</reference>
<dbReference type="WBParaSite" id="PDA_v2.g27843.t1">
    <property type="protein sequence ID" value="PDA_v2.g27843.t1"/>
    <property type="gene ID" value="PDA_v2.g27843"/>
</dbReference>
<evidence type="ECO:0000313" key="3">
    <source>
        <dbReference type="WBParaSite" id="PDA_v2.g27843.t1"/>
    </source>
</evidence>
<keyword evidence="1" id="KW-1133">Transmembrane helix</keyword>
<protein>
    <submittedName>
        <fullName evidence="3">Uncharacterized protein</fullName>
    </submittedName>
</protein>
<dbReference type="Proteomes" id="UP000887578">
    <property type="component" value="Unplaced"/>
</dbReference>
<accession>A0A914Q8P1</accession>
<feature type="transmembrane region" description="Helical" evidence="1">
    <location>
        <begin position="324"/>
        <end position="351"/>
    </location>
</feature>
<dbReference type="AlphaFoldDB" id="A0A914Q8P1"/>
<evidence type="ECO:0000313" key="2">
    <source>
        <dbReference type="Proteomes" id="UP000887578"/>
    </source>
</evidence>
<evidence type="ECO:0000256" key="1">
    <source>
        <dbReference type="SAM" id="Phobius"/>
    </source>
</evidence>
<sequence length="459" mass="51702">MFIYFRRYQKNLAMNMGFLNSASEIFYNGYNMTEFGFPIFYEYFFHDSKLNVSLIIANGKKTTSGTGKYYYVTLFDEEGKCGETRPTTRKDTVSGALYLNQKFAKYAYFLYQSSSTTCILSIKFEDLLQGIYGTDLPILIKPENGLVIQSQVKDFIYPFFTIDAIFGTMVYLIKNGSELAAIHYKIDENDLTNFEKVFSIPLPVVPERKFKDKFYEAIFHNSLFDFVESRYPSFTSYGKFTFLFFAFEKTDGLRGVWSTKKQPTSNLDQLHKYDSLRYLYFLDSDYFENGEPVGKFIPGVILTPSSASESPSESSSKCPEETSYLGAFIAFVVIDFLLMLGLLGLGFLIWFGSKKMKKLRHLQNQRRGKKESSVYGVTSATTVAPTAQPSAVQPSAAVGSGASVAPTDLNTQVTTTKKVTTYENAKIGKNAVTKQQQTTQVTAAAATTGKKATMLQTWK</sequence>
<name>A0A914Q8P1_9BILA</name>
<organism evidence="2 3">
    <name type="scientific">Panagrolaimus davidi</name>
    <dbReference type="NCBI Taxonomy" id="227884"/>
    <lineage>
        <taxon>Eukaryota</taxon>
        <taxon>Metazoa</taxon>
        <taxon>Ecdysozoa</taxon>
        <taxon>Nematoda</taxon>
        <taxon>Chromadorea</taxon>
        <taxon>Rhabditida</taxon>
        <taxon>Tylenchina</taxon>
        <taxon>Panagrolaimomorpha</taxon>
        <taxon>Panagrolaimoidea</taxon>
        <taxon>Panagrolaimidae</taxon>
        <taxon>Panagrolaimus</taxon>
    </lineage>
</organism>
<keyword evidence="1" id="KW-0812">Transmembrane</keyword>
<keyword evidence="1" id="KW-0472">Membrane</keyword>